<dbReference type="InterPro" id="IPR014462">
    <property type="entry name" value="Phage_Mu_Gp45"/>
</dbReference>
<proteinExistence type="predicted"/>
<dbReference type="InterPro" id="IPR053861">
    <property type="entry name" value="Phage_Mu_Gp45_N"/>
</dbReference>
<dbReference type="Pfam" id="PF06890">
    <property type="entry name" value="Phage_Mu_Gp45"/>
    <property type="match status" value="1"/>
</dbReference>
<dbReference type="RefSeq" id="WP_134255373.1">
    <property type="nucleotide sequence ID" value="NZ_SNSG01000004.1"/>
</dbReference>
<evidence type="ECO:0000256" key="1">
    <source>
        <dbReference type="SAM" id="MobiDB-lite"/>
    </source>
</evidence>
<name>A0AAX2RVK6_BURCE</name>
<evidence type="ECO:0000259" key="2">
    <source>
        <dbReference type="Pfam" id="PF06890"/>
    </source>
</evidence>
<evidence type="ECO:0000313" key="4">
    <source>
        <dbReference type="Proteomes" id="UP000298234"/>
    </source>
</evidence>
<dbReference type="InterPro" id="IPR013046">
    <property type="entry name" value="GpV/Gp45"/>
</dbReference>
<accession>A0AAX2RVK6</accession>
<gene>
    <name evidence="3" type="ORF">E3D37_08070</name>
</gene>
<dbReference type="Proteomes" id="UP000298234">
    <property type="component" value="Unassembled WGS sequence"/>
</dbReference>
<feature type="domain" description="Bacteriophage Mu Gp45 N-terminal" evidence="2">
    <location>
        <begin position="21"/>
        <end position="87"/>
    </location>
</feature>
<dbReference type="PIRSF" id="PIRSF012337">
    <property type="entry name" value="gp45"/>
    <property type="match status" value="1"/>
</dbReference>
<comment type="caution">
    <text evidence="3">The sequence shown here is derived from an EMBL/GenBank/DDBJ whole genome shotgun (WGS) entry which is preliminary data.</text>
</comment>
<organism evidence="3 4">
    <name type="scientific">Burkholderia cepacia</name>
    <name type="common">Pseudomonas cepacia</name>
    <dbReference type="NCBI Taxonomy" id="292"/>
    <lineage>
        <taxon>Bacteria</taxon>
        <taxon>Pseudomonadati</taxon>
        <taxon>Pseudomonadota</taxon>
        <taxon>Betaproteobacteria</taxon>
        <taxon>Burkholderiales</taxon>
        <taxon>Burkholderiaceae</taxon>
        <taxon>Burkholderia</taxon>
        <taxon>Burkholderia cepacia complex</taxon>
    </lineage>
</organism>
<protein>
    <submittedName>
        <fullName evidence="3">Phage baseplate assembly protein V</fullName>
    </submittedName>
</protein>
<feature type="region of interest" description="Disordered" evidence="1">
    <location>
        <begin position="181"/>
        <end position="200"/>
    </location>
</feature>
<evidence type="ECO:0000313" key="3">
    <source>
        <dbReference type="EMBL" id="TEU51367.1"/>
    </source>
</evidence>
<sequence>MMREVEKRVSRMLAGVRQAFRGVISGVSTDGPVGMVRGEGLAGENGVDLELFQHYGVTSSPPAGTMMVVVPIGGKTSHGIVVATEHGQYRLKALKPGEVAIYTDEGDSIVLSRGRVIDIKTKTLNIEAEDSVNFKTPTVNMDHALNVAEQITGKGGMSMTGGNGARIDSLTVDKDAVIGNKSFNGHKHPETGSITGTPTV</sequence>
<dbReference type="NCBIfam" id="TIGR01644">
    <property type="entry name" value="phage_P2_V"/>
    <property type="match status" value="1"/>
</dbReference>
<dbReference type="EMBL" id="SNSQ01000007">
    <property type="protein sequence ID" value="TEU51367.1"/>
    <property type="molecule type" value="Genomic_DNA"/>
</dbReference>
<dbReference type="AlphaFoldDB" id="A0AAX2RVK6"/>
<reference evidence="3 4" key="1">
    <citation type="submission" date="2019-03" db="EMBL/GenBank/DDBJ databases">
        <title>Burkholderia cepacia outbreak.</title>
        <authorList>
            <person name="Farzana R."/>
            <person name="Walsh T.R."/>
        </authorList>
    </citation>
    <scope>NUCLEOTIDE SEQUENCE [LARGE SCALE GENOMIC DNA]</scope>
    <source>
        <strain evidence="4">d13</strain>
    </source>
</reference>